<reference evidence="7" key="2">
    <citation type="submission" date="2023-04" db="EMBL/GenBank/DDBJ databases">
        <authorList>
            <person name="Beletskiy A.V."/>
            <person name="Mardanov A.V."/>
            <person name="Ravin N.V."/>
        </authorList>
    </citation>
    <scope>NUCLEOTIDE SEQUENCE</scope>
    <source>
        <strain evidence="7">GKL-01</strain>
    </source>
</reference>
<dbReference type="PANTHER" id="PTHR30250">
    <property type="entry name" value="PST FAMILY PREDICTED COLANIC ACID TRANSPORTER"/>
    <property type="match status" value="1"/>
</dbReference>
<comment type="subcellular location">
    <subcellularLocation>
        <location evidence="1">Cell membrane</location>
        <topology evidence="1">Multi-pass membrane protein</topology>
    </subcellularLocation>
</comment>
<accession>A0AA95H7B7</accession>
<dbReference type="InterPro" id="IPR050833">
    <property type="entry name" value="Poly_Biosynth_Transport"/>
</dbReference>
<dbReference type="InterPro" id="IPR002797">
    <property type="entry name" value="Polysacc_synth"/>
</dbReference>
<feature type="transmembrane region" description="Helical" evidence="6">
    <location>
        <begin position="156"/>
        <end position="177"/>
    </location>
</feature>
<sequence length="427" mass="47879">MNWRNNPLLKTGLISTIARFAGVGLNFAVAILLTRTLPMDEAGMVFMLMTLVTGVALFSRLGVEQWVVREVARLSASEQSQQIYYLQAAYALTLRSSLIFMLGWLLVSPLMQHWLFDNSIYPPLLWLAVLGIPAFNLIMLNSTFLKAVQKTADSILVQNSLPAISYMLALLMGWFYYRSEQHYLLLYTGSLIIAAIASFYWLKPWWRTLKHKHATPFALKTVLNQSLALAPVSFFSFLMLWADTLLTGWLLSNADVALFTVAARLSFISLFFLGALDATIYPRLLNIHKYNPAQLKSFFWQSTGLVAGVLVAVTVLLLIAGELILNIFKPEYIAASGTLALLLIAQLIRAFSLTFSFMFIMENQVRYLNSLLGFALIINILANLFLIPKFGIEGAATATLSANFVLTAGVIWLFFKNHLLNLHKQTQ</sequence>
<dbReference type="Proteomes" id="UP001300672">
    <property type="component" value="Chromosome"/>
</dbReference>
<dbReference type="Pfam" id="PF01943">
    <property type="entry name" value="Polysacc_synt"/>
    <property type="match status" value="1"/>
</dbReference>
<feature type="transmembrane region" description="Helical" evidence="6">
    <location>
        <begin position="124"/>
        <end position="144"/>
    </location>
</feature>
<feature type="transmembrane region" description="Helical" evidence="6">
    <location>
        <begin position="83"/>
        <end position="104"/>
    </location>
</feature>
<evidence type="ECO:0000313" key="7">
    <source>
        <dbReference type="EMBL" id="WGZ91580.1"/>
    </source>
</evidence>
<evidence type="ECO:0000256" key="2">
    <source>
        <dbReference type="ARBA" id="ARBA00022475"/>
    </source>
</evidence>
<protein>
    <submittedName>
        <fullName evidence="7">Oligosaccharide flippase family protein</fullName>
    </submittedName>
</protein>
<dbReference type="KEGG" id="tdu:QJT80_03680"/>
<organism evidence="7">
    <name type="scientific">Candidatus Thiocaldithrix dubininis</name>
    <dbReference type="NCBI Taxonomy" id="3080823"/>
    <lineage>
        <taxon>Bacteria</taxon>
        <taxon>Pseudomonadati</taxon>
        <taxon>Pseudomonadota</taxon>
        <taxon>Gammaproteobacteria</taxon>
        <taxon>Thiotrichales</taxon>
        <taxon>Thiotrichaceae</taxon>
        <taxon>Candidatus Thiocaldithrix</taxon>
    </lineage>
</organism>
<evidence type="ECO:0000256" key="1">
    <source>
        <dbReference type="ARBA" id="ARBA00004651"/>
    </source>
</evidence>
<gene>
    <name evidence="7" type="ORF">QJT80_03680</name>
</gene>
<feature type="transmembrane region" description="Helical" evidence="6">
    <location>
        <begin position="332"/>
        <end position="360"/>
    </location>
</feature>
<evidence type="ECO:0000256" key="6">
    <source>
        <dbReference type="SAM" id="Phobius"/>
    </source>
</evidence>
<feature type="transmembrane region" description="Helical" evidence="6">
    <location>
        <begin position="222"/>
        <end position="242"/>
    </location>
</feature>
<evidence type="ECO:0000256" key="3">
    <source>
        <dbReference type="ARBA" id="ARBA00022692"/>
    </source>
</evidence>
<name>A0AA95H7B7_9GAMM</name>
<evidence type="ECO:0000256" key="4">
    <source>
        <dbReference type="ARBA" id="ARBA00022989"/>
    </source>
</evidence>
<proteinExistence type="predicted"/>
<dbReference type="PANTHER" id="PTHR30250:SF11">
    <property type="entry name" value="O-ANTIGEN TRANSPORTER-RELATED"/>
    <property type="match status" value="1"/>
</dbReference>
<keyword evidence="4 6" id="KW-1133">Transmembrane helix</keyword>
<feature type="transmembrane region" description="Helical" evidence="6">
    <location>
        <begin position="254"/>
        <end position="276"/>
    </location>
</feature>
<feature type="transmembrane region" description="Helical" evidence="6">
    <location>
        <begin position="183"/>
        <end position="202"/>
    </location>
</feature>
<dbReference type="AlphaFoldDB" id="A0AA95H7B7"/>
<keyword evidence="3 6" id="KW-0812">Transmembrane</keyword>
<feature type="transmembrane region" description="Helical" evidence="6">
    <location>
        <begin position="45"/>
        <end position="63"/>
    </location>
</feature>
<reference evidence="7" key="1">
    <citation type="journal article" date="2023" name="Int. J. Mol. Sci.">
        <title>Metagenomics Revealed a New Genus 'Candidatus Thiocaldithrix dubininis' gen. nov., sp. nov. and a New Species 'Candidatus Thiothrix putei' sp. nov. in the Family Thiotrichaceae, Some Members of Which Have Traits of Both Na+- and H+-Motive Energetics.</title>
        <authorList>
            <person name="Ravin N.V."/>
            <person name="Muntyan M.S."/>
            <person name="Smolyakov D.D."/>
            <person name="Rudenko T.S."/>
            <person name="Beletsky A.V."/>
            <person name="Mardanov A.V."/>
            <person name="Grabovich M.Y."/>
        </authorList>
    </citation>
    <scope>NUCLEOTIDE SEQUENCE</scope>
    <source>
        <strain evidence="7">GKL-01</strain>
    </source>
</reference>
<feature type="transmembrane region" description="Helical" evidence="6">
    <location>
        <begin position="297"/>
        <end position="320"/>
    </location>
</feature>
<dbReference type="GO" id="GO:0005886">
    <property type="term" value="C:plasma membrane"/>
    <property type="evidence" value="ECO:0007669"/>
    <property type="project" value="UniProtKB-SubCell"/>
</dbReference>
<dbReference type="EMBL" id="CP124755">
    <property type="protein sequence ID" value="WGZ91580.1"/>
    <property type="molecule type" value="Genomic_DNA"/>
</dbReference>
<feature type="transmembrane region" description="Helical" evidence="6">
    <location>
        <begin position="12"/>
        <end position="33"/>
    </location>
</feature>
<keyword evidence="2" id="KW-1003">Cell membrane</keyword>
<feature type="transmembrane region" description="Helical" evidence="6">
    <location>
        <begin position="394"/>
        <end position="415"/>
    </location>
</feature>
<feature type="transmembrane region" description="Helical" evidence="6">
    <location>
        <begin position="367"/>
        <end position="388"/>
    </location>
</feature>
<keyword evidence="5 6" id="KW-0472">Membrane</keyword>
<evidence type="ECO:0000256" key="5">
    <source>
        <dbReference type="ARBA" id="ARBA00023136"/>
    </source>
</evidence>